<dbReference type="RefSeq" id="WP_163474924.1">
    <property type="nucleotide sequence ID" value="NZ_JAAGWE010000003.1"/>
</dbReference>
<comment type="caution">
    <text evidence="2">The sequence shown here is derived from an EMBL/GenBank/DDBJ whole genome shotgun (WGS) entry which is preliminary data.</text>
</comment>
<dbReference type="SUPFAM" id="SSF53335">
    <property type="entry name" value="S-adenosyl-L-methionine-dependent methyltransferases"/>
    <property type="match status" value="1"/>
</dbReference>
<keyword evidence="2" id="KW-0489">Methyltransferase</keyword>
<evidence type="ECO:0000313" key="3">
    <source>
        <dbReference type="Proteomes" id="UP000471126"/>
    </source>
</evidence>
<evidence type="ECO:0000259" key="1">
    <source>
        <dbReference type="Pfam" id="PF13649"/>
    </source>
</evidence>
<dbReference type="InterPro" id="IPR029063">
    <property type="entry name" value="SAM-dependent_MTases_sf"/>
</dbReference>
<keyword evidence="2" id="KW-0808">Transferase</keyword>
<dbReference type="InterPro" id="IPR041698">
    <property type="entry name" value="Methyltransf_25"/>
</dbReference>
<dbReference type="CDD" id="cd02440">
    <property type="entry name" value="AdoMet_MTases"/>
    <property type="match status" value="1"/>
</dbReference>
<dbReference type="GO" id="GO:0032259">
    <property type="term" value="P:methylation"/>
    <property type="evidence" value="ECO:0007669"/>
    <property type="project" value="UniProtKB-KW"/>
</dbReference>
<sequence>MGASRTVDVDPGNAGQLGAWDGTQGAFWAAEADRFDRAVARYDAPFLAAAGLCPDDRVLDVGCGTGRTTRDAARVAVRGSALGVDLSAAMLEVARRRAADEGLANVRFEQADAQVAPLPAEGFDVAVSRTGAMFFADPVAALANVGRALVPGGRLVLLVWQALEANEWMTEILGALAAGRPLPVPPPGAPGPFSLADPGRVREVLTAAGHRQVEVEGLAEPEWWGTDADDALTFVLGFAGWLLDGLDDDARARAVADLRRRIEAHTGPGGVEFGSAAWLVTARRGQLRT</sequence>
<accession>A0A6P0GDY6</accession>
<dbReference type="InterPro" id="IPR050508">
    <property type="entry name" value="Methyltransf_Superfamily"/>
</dbReference>
<dbReference type="GO" id="GO:0008168">
    <property type="term" value="F:methyltransferase activity"/>
    <property type="evidence" value="ECO:0007669"/>
    <property type="project" value="UniProtKB-KW"/>
</dbReference>
<dbReference type="AlphaFoldDB" id="A0A6P0GDY6"/>
<dbReference type="Gene3D" id="3.40.50.150">
    <property type="entry name" value="Vaccinia Virus protein VP39"/>
    <property type="match status" value="1"/>
</dbReference>
<reference evidence="2 3" key="1">
    <citation type="submission" date="2019-12" db="EMBL/GenBank/DDBJ databases">
        <title>WGS of CPCC 203550 I12A-02606.</title>
        <authorList>
            <person name="Jiang Z."/>
        </authorList>
    </citation>
    <scope>NUCLEOTIDE SEQUENCE [LARGE SCALE GENOMIC DNA]</scope>
    <source>
        <strain evidence="2 3">I12A-02606</strain>
    </source>
</reference>
<gene>
    <name evidence="2" type="ORF">GCU54_01455</name>
</gene>
<organism evidence="2 3">
    <name type="scientific">Geodermatophilus normandii</name>
    <dbReference type="NCBI Taxonomy" id="1137989"/>
    <lineage>
        <taxon>Bacteria</taxon>
        <taxon>Bacillati</taxon>
        <taxon>Actinomycetota</taxon>
        <taxon>Actinomycetes</taxon>
        <taxon>Geodermatophilales</taxon>
        <taxon>Geodermatophilaceae</taxon>
        <taxon>Geodermatophilus</taxon>
    </lineage>
</organism>
<dbReference type="Proteomes" id="UP000471126">
    <property type="component" value="Unassembled WGS sequence"/>
</dbReference>
<evidence type="ECO:0000313" key="2">
    <source>
        <dbReference type="EMBL" id="NEM04699.1"/>
    </source>
</evidence>
<dbReference type="PANTHER" id="PTHR42912:SF80">
    <property type="entry name" value="METHYLTRANSFERASE DOMAIN-CONTAINING PROTEIN"/>
    <property type="match status" value="1"/>
</dbReference>
<dbReference type="Pfam" id="PF13649">
    <property type="entry name" value="Methyltransf_25"/>
    <property type="match status" value="1"/>
</dbReference>
<feature type="domain" description="Methyltransferase" evidence="1">
    <location>
        <begin position="58"/>
        <end position="153"/>
    </location>
</feature>
<protein>
    <submittedName>
        <fullName evidence="2">Class I SAM-dependent methyltransferase</fullName>
    </submittedName>
</protein>
<dbReference type="PANTHER" id="PTHR42912">
    <property type="entry name" value="METHYLTRANSFERASE"/>
    <property type="match status" value="1"/>
</dbReference>
<dbReference type="EMBL" id="JAAGWE010000003">
    <property type="protein sequence ID" value="NEM04699.1"/>
    <property type="molecule type" value="Genomic_DNA"/>
</dbReference>
<proteinExistence type="predicted"/>
<name>A0A6P0GDY6_9ACTN</name>